<comment type="similarity">
    <text evidence="1">Belongs to the peptidase A1 family.</text>
</comment>
<gene>
    <name evidence="3" type="ORF">PoB_001143700</name>
</gene>
<feature type="domain" description="Peptidase A1" evidence="2">
    <location>
        <begin position="1"/>
        <end position="229"/>
    </location>
</feature>
<organism evidence="3 4">
    <name type="scientific">Plakobranchus ocellatus</name>
    <dbReference type="NCBI Taxonomy" id="259542"/>
    <lineage>
        <taxon>Eukaryota</taxon>
        <taxon>Metazoa</taxon>
        <taxon>Spiralia</taxon>
        <taxon>Lophotrochozoa</taxon>
        <taxon>Mollusca</taxon>
        <taxon>Gastropoda</taxon>
        <taxon>Heterobranchia</taxon>
        <taxon>Euthyneura</taxon>
        <taxon>Panpulmonata</taxon>
        <taxon>Sacoglossa</taxon>
        <taxon>Placobranchoidea</taxon>
        <taxon>Plakobranchidae</taxon>
        <taxon>Plakobranchus</taxon>
    </lineage>
</organism>
<evidence type="ECO:0000313" key="3">
    <source>
        <dbReference type="EMBL" id="GFN84931.1"/>
    </source>
</evidence>
<dbReference type="InterPro" id="IPR021109">
    <property type="entry name" value="Peptidase_aspartic_dom_sf"/>
</dbReference>
<proteinExistence type="inferred from homology"/>
<evidence type="ECO:0000256" key="1">
    <source>
        <dbReference type="ARBA" id="ARBA00007447"/>
    </source>
</evidence>
<accession>A0AAV3YPN3</accession>
<keyword evidence="4" id="KW-1185">Reference proteome</keyword>
<dbReference type="Proteomes" id="UP000735302">
    <property type="component" value="Unassembled WGS sequence"/>
</dbReference>
<dbReference type="InterPro" id="IPR033121">
    <property type="entry name" value="PEPTIDASE_A1"/>
</dbReference>
<dbReference type="PANTHER" id="PTHR47966">
    <property type="entry name" value="BETA-SITE APP-CLEAVING ENZYME, ISOFORM A-RELATED"/>
    <property type="match status" value="1"/>
</dbReference>
<dbReference type="Gene3D" id="2.40.70.10">
    <property type="entry name" value="Acid Proteases"/>
    <property type="match status" value="1"/>
</dbReference>
<evidence type="ECO:0000313" key="4">
    <source>
        <dbReference type="Proteomes" id="UP000735302"/>
    </source>
</evidence>
<evidence type="ECO:0000259" key="2">
    <source>
        <dbReference type="PROSITE" id="PS51767"/>
    </source>
</evidence>
<dbReference type="Pfam" id="PF00026">
    <property type="entry name" value="Asp"/>
    <property type="match status" value="1"/>
</dbReference>
<dbReference type="GO" id="GO:0004190">
    <property type="term" value="F:aspartic-type endopeptidase activity"/>
    <property type="evidence" value="ECO:0007669"/>
    <property type="project" value="InterPro"/>
</dbReference>
<dbReference type="SUPFAM" id="SSF50630">
    <property type="entry name" value="Acid proteases"/>
    <property type="match status" value="1"/>
</dbReference>
<dbReference type="GO" id="GO:0006508">
    <property type="term" value="P:proteolysis"/>
    <property type="evidence" value="ECO:0007669"/>
    <property type="project" value="InterPro"/>
</dbReference>
<dbReference type="PRINTS" id="PR00792">
    <property type="entry name" value="PEPSIN"/>
</dbReference>
<dbReference type="AlphaFoldDB" id="A0AAV3YPN3"/>
<dbReference type="EMBL" id="BLXT01001350">
    <property type="protein sequence ID" value="GFN84931.1"/>
    <property type="molecule type" value="Genomic_DNA"/>
</dbReference>
<comment type="caution">
    <text evidence="3">The sequence shown here is derived from an EMBL/GenBank/DDBJ whole genome shotgun (WGS) entry which is preliminary data.</text>
</comment>
<dbReference type="PROSITE" id="PS51767">
    <property type="entry name" value="PEPTIDASE_A1"/>
    <property type="match status" value="1"/>
</dbReference>
<name>A0AAV3YPN3_9GAST</name>
<protein>
    <submittedName>
        <fullName evidence="3">Cathepsin-d</fullName>
    </submittedName>
</protein>
<dbReference type="InterPro" id="IPR001461">
    <property type="entry name" value="Aspartic_peptidase_A1"/>
</dbReference>
<reference evidence="3 4" key="1">
    <citation type="journal article" date="2021" name="Elife">
        <title>Chloroplast acquisition without the gene transfer in kleptoplastic sea slugs, Plakobranchus ocellatus.</title>
        <authorList>
            <person name="Maeda T."/>
            <person name="Takahashi S."/>
            <person name="Yoshida T."/>
            <person name="Shimamura S."/>
            <person name="Takaki Y."/>
            <person name="Nagai Y."/>
            <person name="Toyoda A."/>
            <person name="Suzuki Y."/>
            <person name="Arimoto A."/>
            <person name="Ishii H."/>
            <person name="Satoh N."/>
            <person name="Nishiyama T."/>
            <person name="Hasebe M."/>
            <person name="Maruyama T."/>
            <person name="Minagawa J."/>
            <person name="Obokata J."/>
            <person name="Shigenobu S."/>
        </authorList>
    </citation>
    <scope>NUCLEOTIDE SEQUENCE [LARGE SCALE GENOMIC DNA]</scope>
</reference>
<sequence>MLKVKRKQWRLEHRIKTILNIRVEDTISLKLWRHNRNLILVPGFVTEKAVSCRYGSDDPDSVLTLGGTNPEYYTGDFTFVNLSKPDRWRFKLDEVQLSNIYRLVYPHGSQAVVDTSAPLIAGPIDAVASLNKVIGAKPLKDNPMLYTLDHSQLDSLPDLEFIVNGQKLSLTSEDYVVKIPGKRKGDRYFSGIMGKKRKKSKKPGWTLGLNFMRTYYTQFDKGNHRIGFAKASSFANKYLQYHSDFRGVIDSYKM</sequence>